<organism evidence="8 9">
    <name type="scientific">Rubellimicrobium mesophilum DSM 19309</name>
    <dbReference type="NCBI Taxonomy" id="442562"/>
    <lineage>
        <taxon>Bacteria</taxon>
        <taxon>Pseudomonadati</taxon>
        <taxon>Pseudomonadota</taxon>
        <taxon>Alphaproteobacteria</taxon>
        <taxon>Rhodobacterales</taxon>
        <taxon>Roseobacteraceae</taxon>
        <taxon>Rubellimicrobium</taxon>
    </lineage>
</organism>
<keyword evidence="2 6" id="KW-0349">Heme</keyword>
<dbReference type="HOGENOM" id="CLU_061981_0_0_5"/>
<comment type="caution">
    <text evidence="8">The sequence shown here is derived from an EMBL/GenBank/DDBJ whole genome shotgun (WGS) entry which is preliminary data.</text>
</comment>
<feature type="domain" description="Cytochrome c" evidence="7">
    <location>
        <begin position="257"/>
        <end position="350"/>
    </location>
</feature>
<evidence type="ECO:0000256" key="3">
    <source>
        <dbReference type="ARBA" id="ARBA00022723"/>
    </source>
</evidence>
<dbReference type="InterPro" id="IPR036909">
    <property type="entry name" value="Cyt_c-like_dom_sf"/>
</dbReference>
<dbReference type="OrthoDB" id="9773456at2"/>
<keyword evidence="5 6" id="KW-0408">Iron</keyword>
<evidence type="ECO:0000256" key="2">
    <source>
        <dbReference type="ARBA" id="ARBA00022617"/>
    </source>
</evidence>
<proteinExistence type="predicted"/>
<sequence length="360" mass="38244">MSPVLRTLATLALLGAAGGGAVVGFGLYDVSARAGHWPITAWVLHTTFRNAVELRAPAPSQVPELTDDLLRLGIRHFDGACRMCHAAPGEERPATIRAMEPEPPHIAEAVVGWAPNELGWIVREGVKMSGMPGWPAARDDEPWAVVAFLARVREMDAATYRELTDPPQVPEGAPPHLGFCAGCHGVDGRSGNPHIPRLDLQSKGYLNLALRTYREETRESGIMAQAASAVPEEALPALAEWFAEQAPAPGGQPTDPALASRGEALAKARAEDPEVPACVACHGPEPDPSIPGGPGPEIAGQYETYLATQLRLWREGTRGGGPRAELMAQAARHLDDDDIAALAAWYASLGPAPRPSDPTR</sequence>
<evidence type="ECO:0000256" key="1">
    <source>
        <dbReference type="ARBA" id="ARBA00022448"/>
    </source>
</evidence>
<dbReference type="GO" id="GO:0009055">
    <property type="term" value="F:electron transfer activity"/>
    <property type="evidence" value="ECO:0007669"/>
    <property type="project" value="InterPro"/>
</dbReference>
<dbReference type="InterPro" id="IPR009056">
    <property type="entry name" value="Cyt_c-like_dom"/>
</dbReference>
<dbReference type="SUPFAM" id="SSF46626">
    <property type="entry name" value="Cytochrome c"/>
    <property type="match status" value="3"/>
</dbReference>
<dbReference type="PROSITE" id="PS51007">
    <property type="entry name" value="CYTC"/>
    <property type="match status" value="2"/>
</dbReference>
<gene>
    <name evidence="8" type="ORF">Rumeso_03197</name>
</gene>
<keyword evidence="4" id="KW-0249">Electron transport</keyword>
<dbReference type="Pfam" id="PF00034">
    <property type="entry name" value="Cytochrom_C"/>
    <property type="match status" value="1"/>
</dbReference>
<dbReference type="PATRIC" id="fig|442562.3.peg.3145"/>
<dbReference type="AlphaFoldDB" id="A0A017HLP6"/>
<feature type="domain" description="Cytochrome c" evidence="7">
    <location>
        <begin position="167"/>
        <end position="246"/>
    </location>
</feature>
<dbReference type="Gene3D" id="1.10.760.10">
    <property type="entry name" value="Cytochrome c-like domain"/>
    <property type="match status" value="3"/>
</dbReference>
<dbReference type="PANTHER" id="PTHR33751">
    <property type="entry name" value="CBB3-TYPE CYTOCHROME C OXIDASE SUBUNIT FIXP"/>
    <property type="match status" value="1"/>
</dbReference>
<dbReference type="InterPro" id="IPR050597">
    <property type="entry name" value="Cytochrome_c_Oxidase_Subunit"/>
</dbReference>
<keyword evidence="9" id="KW-1185">Reference proteome</keyword>
<accession>A0A017HLP6</accession>
<protein>
    <submittedName>
        <fullName evidence="8">Putative cytochrome c-552</fullName>
    </submittedName>
</protein>
<dbReference type="Pfam" id="PF13442">
    <property type="entry name" value="Cytochrome_CBB3"/>
    <property type="match status" value="1"/>
</dbReference>
<evidence type="ECO:0000259" key="7">
    <source>
        <dbReference type="PROSITE" id="PS51007"/>
    </source>
</evidence>
<dbReference type="GO" id="GO:0046872">
    <property type="term" value="F:metal ion binding"/>
    <property type="evidence" value="ECO:0007669"/>
    <property type="project" value="UniProtKB-KW"/>
</dbReference>
<dbReference type="GO" id="GO:0020037">
    <property type="term" value="F:heme binding"/>
    <property type="evidence" value="ECO:0007669"/>
    <property type="project" value="InterPro"/>
</dbReference>
<name>A0A017HLP6_9RHOB</name>
<reference evidence="8 9" key="1">
    <citation type="submission" date="2013-02" db="EMBL/GenBank/DDBJ databases">
        <authorList>
            <person name="Fiebig A."/>
            <person name="Goeker M."/>
            <person name="Klenk H.-P.P."/>
        </authorList>
    </citation>
    <scope>NUCLEOTIDE SEQUENCE [LARGE SCALE GENOMIC DNA]</scope>
    <source>
        <strain evidence="8 9">DSM 19309</strain>
    </source>
</reference>
<dbReference type="RefSeq" id="WP_037279923.1">
    <property type="nucleotide sequence ID" value="NZ_KK088566.1"/>
</dbReference>
<evidence type="ECO:0000313" key="9">
    <source>
        <dbReference type="Proteomes" id="UP000019666"/>
    </source>
</evidence>
<dbReference type="PANTHER" id="PTHR33751:SF9">
    <property type="entry name" value="CYTOCHROME C4"/>
    <property type="match status" value="1"/>
</dbReference>
<evidence type="ECO:0000313" key="8">
    <source>
        <dbReference type="EMBL" id="EYD75286.1"/>
    </source>
</evidence>
<keyword evidence="3 6" id="KW-0479">Metal-binding</keyword>
<dbReference type="Proteomes" id="UP000019666">
    <property type="component" value="Unassembled WGS sequence"/>
</dbReference>
<evidence type="ECO:0000256" key="5">
    <source>
        <dbReference type="ARBA" id="ARBA00023004"/>
    </source>
</evidence>
<dbReference type="EMBL" id="AOSK01000089">
    <property type="protein sequence ID" value="EYD75286.1"/>
    <property type="molecule type" value="Genomic_DNA"/>
</dbReference>
<evidence type="ECO:0000256" key="6">
    <source>
        <dbReference type="PROSITE-ProRule" id="PRU00433"/>
    </source>
</evidence>
<keyword evidence="1" id="KW-0813">Transport</keyword>
<dbReference type="STRING" id="442562.Rumeso_03197"/>
<evidence type="ECO:0000256" key="4">
    <source>
        <dbReference type="ARBA" id="ARBA00022982"/>
    </source>
</evidence>